<dbReference type="InterPro" id="IPR011611">
    <property type="entry name" value="PfkB_dom"/>
</dbReference>
<dbReference type="SUPFAM" id="SSF53613">
    <property type="entry name" value="Ribokinase-like"/>
    <property type="match status" value="1"/>
</dbReference>
<gene>
    <name evidence="4" type="ORF">FPZ12_005100</name>
</gene>
<keyword evidence="5" id="KW-1185">Reference proteome</keyword>
<dbReference type="EMBL" id="VMNW02000004">
    <property type="protein sequence ID" value="KAA9165855.1"/>
    <property type="molecule type" value="Genomic_DNA"/>
</dbReference>
<sequence length="295" mass="30441">MSRLVHVGQVVVDVLLRLPELPGPGCDVLATESRIAVGGGLTVLSTAVRQGLPAAYAGMHGTGPMADLAREALAQAGAELLQPRLPKQDTGFTVVMVESDGERTFATSVGAEGELGSAELARLRLRPDDVVYISGFCLVQPRNGPAIAEWLSTVDVPVIVDPGPLVAEIPEDVLAPVLARADWWTCNEYEGILLTGEAEPAPALAGRTGGVVVRMGADGCVLAKDGEVRWIPGYPVKSTGRSGDVHVGAFAAALAAGEPPERAVARANAVAALTLTHRGAAPAAAEVDAFLAARR</sequence>
<dbReference type="InterPro" id="IPR029056">
    <property type="entry name" value="Ribokinase-like"/>
</dbReference>
<dbReference type="Proteomes" id="UP000319769">
    <property type="component" value="Unassembled WGS sequence"/>
</dbReference>
<dbReference type="Gene3D" id="3.40.1190.20">
    <property type="match status" value="1"/>
</dbReference>
<dbReference type="AlphaFoldDB" id="A0A5N0VI60"/>
<evidence type="ECO:0000256" key="2">
    <source>
        <dbReference type="ARBA" id="ARBA00022777"/>
    </source>
</evidence>
<dbReference type="RefSeq" id="WP_144750382.1">
    <property type="nucleotide sequence ID" value="NZ_VMNW02000004.1"/>
</dbReference>
<keyword evidence="2 4" id="KW-0418">Kinase</keyword>
<evidence type="ECO:0000313" key="5">
    <source>
        <dbReference type="Proteomes" id="UP000319769"/>
    </source>
</evidence>
<comment type="caution">
    <text evidence="4">The sequence shown here is derived from an EMBL/GenBank/DDBJ whole genome shotgun (WGS) entry which is preliminary data.</text>
</comment>
<dbReference type="PANTHER" id="PTHR10584">
    <property type="entry name" value="SUGAR KINASE"/>
    <property type="match status" value="1"/>
</dbReference>
<evidence type="ECO:0000256" key="1">
    <source>
        <dbReference type="ARBA" id="ARBA00022679"/>
    </source>
</evidence>
<dbReference type="GO" id="GO:0005829">
    <property type="term" value="C:cytosol"/>
    <property type="evidence" value="ECO:0007669"/>
    <property type="project" value="TreeGrafter"/>
</dbReference>
<proteinExistence type="predicted"/>
<evidence type="ECO:0000313" key="4">
    <source>
        <dbReference type="EMBL" id="KAA9165855.1"/>
    </source>
</evidence>
<name>A0A5N0VI60_9PSEU</name>
<feature type="domain" description="Carbohydrate kinase PfkB" evidence="3">
    <location>
        <begin position="1"/>
        <end position="282"/>
    </location>
</feature>
<evidence type="ECO:0000259" key="3">
    <source>
        <dbReference type="Pfam" id="PF00294"/>
    </source>
</evidence>
<accession>A0A5N0VI60</accession>
<dbReference type="GO" id="GO:0016301">
    <property type="term" value="F:kinase activity"/>
    <property type="evidence" value="ECO:0007669"/>
    <property type="project" value="UniProtKB-KW"/>
</dbReference>
<organism evidence="4 5">
    <name type="scientific">Amycolatopsis acidicola</name>
    <dbReference type="NCBI Taxonomy" id="2596893"/>
    <lineage>
        <taxon>Bacteria</taxon>
        <taxon>Bacillati</taxon>
        <taxon>Actinomycetota</taxon>
        <taxon>Actinomycetes</taxon>
        <taxon>Pseudonocardiales</taxon>
        <taxon>Pseudonocardiaceae</taxon>
        <taxon>Amycolatopsis</taxon>
    </lineage>
</organism>
<dbReference type="OrthoDB" id="8578462at2"/>
<protein>
    <submittedName>
        <fullName evidence="4">Sugar kinase</fullName>
    </submittedName>
</protein>
<reference evidence="4" key="1">
    <citation type="submission" date="2019-09" db="EMBL/GenBank/DDBJ databases">
        <authorList>
            <person name="Teo W.F.A."/>
            <person name="Duangmal K."/>
        </authorList>
    </citation>
    <scope>NUCLEOTIDE SEQUENCE [LARGE SCALE GENOMIC DNA]</scope>
    <source>
        <strain evidence="4">K81G1</strain>
    </source>
</reference>
<dbReference type="Pfam" id="PF00294">
    <property type="entry name" value="PfkB"/>
    <property type="match status" value="1"/>
</dbReference>
<keyword evidence="1" id="KW-0808">Transferase</keyword>
<dbReference type="PANTHER" id="PTHR10584:SF166">
    <property type="entry name" value="RIBOKINASE"/>
    <property type="match status" value="1"/>
</dbReference>